<reference evidence="1" key="1">
    <citation type="submission" date="2013-03" db="EMBL/GenBank/DDBJ databases">
        <title>Genome Sequence of the Profundibacterium mesophilum strain KAUST100406-0324T from Red Sea, a novel genus in the family Rhodobacteraceae.</title>
        <authorList>
            <person name="Essack M."/>
            <person name="Alam I."/>
            <person name="Lafi F."/>
            <person name="Alawi W."/>
            <person name="Kamanu F."/>
            <person name="Al-Suwailem A."/>
            <person name="Lee O.O."/>
            <person name="Xu Y."/>
            <person name="Bajic V."/>
            <person name="Qian P.-Y."/>
            <person name="Archer J."/>
        </authorList>
    </citation>
    <scope>NUCLEOTIDE SEQUENCE</scope>
    <source>
        <strain evidence="1">KAUST100406-0324</strain>
    </source>
</reference>
<dbReference type="EMBL" id="APKE01000035">
    <property type="protein sequence ID" value="KAF0674768.1"/>
    <property type="molecule type" value="Genomic_DNA"/>
</dbReference>
<evidence type="ECO:0000313" key="1">
    <source>
        <dbReference type="EMBL" id="KAF0674768.1"/>
    </source>
</evidence>
<dbReference type="Proteomes" id="UP000698242">
    <property type="component" value="Unassembled WGS sequence"/>
</dbReference>
<protein>
    <submittedName>
        <fullName evidence="1">Uncharacterized protein</fullName>
    </submittedName>
</protein>
<organism evidence="1 2">
    <name type="scientific">Profundibacterium mesophilum KAUST100406-0324</name>
    <dbReference type="NCBI Taxonomy" id="1037889"/>
    <lineage>
        <taxon>Bacteria</taxon>
        <taxon>Pseudomonadati</taxon>
        <taxon>Pseudomonadota</taxon>
        <taxon>Alphaproteobacteria</taxon>
        <taxon>Rhodobacterales</taxon>
        <taxon>Roseobacteraceae</taxon>
        <taxon>Profundibacterium</taxon>
    </lineage>
</organism>
<sequence length="129" mass="14308">MFTDSKVLQMPQTSGARKAVITLFAGFGPGPGPAEKAYKPDVEGRLWADDLAEIELMVRLYNPCEVISPLIAKNFDCIDLAQILQCCRFRGTYRAQSTSENVIPIVRDEIADLDLGFEFAILPEDRLLG</sequence>
<name>A0A921NWD5_9RHOB</name>
<keyword evidence="2" id="KW-1185">Reference proteome</keyword>
<comment type="caution">
    <text evidence="1">The sequence shown here is derived from an EMBL/GenBank/DDBJ whole genome shotgun (WGS) entry which is preliminary data.</text>
</comment>
<dbReference type="RefSeq" id="WP_159966360.1">
    <property type="nucleotide sequence ID" value="NZ_APKE01000035.1"/>
</dbReference>
<evidence type="ECO:0000313" key="2">
    <source>
        <dbReference type="Proteomes" id="UP000698242"/>
    </source>
</evidence>
<dbReference type="OrthoDB" id="7864110at2"/>
<accession>A0A921NWD5</accession>
<gene>
    <name evidence="1" type="ORF">PMES_02844</name>
</gene>
<proteinExistence type="predicted"/>
<dbReference type="AlphaFoldDB" id="A0A921NWD5"/>